<comment type="caution">
    <text evidence="2">The sequence shown here is derived from an EMBL/GenBank/DDBJ whole genome shotgun (WGS) entry which is preliminary data.</text>
</comment>
<feature type="non-terminal residue" evidence="2">
    <location>
        <position position="58"/>
    </location>
</feature>
<keyword evidence="2" id="KW-0347">Helicase</keyword>
<dbReference type="GO" id="GO:0004386">
    <property type="term" value="F:helicase activity"/>
    <property type="evidence" value="ECO:0007669"/>
    <property type="project" value="UniProtKB-KW"/>
</dbReference>
<dbReference type="AlphaFoldDB" id="A0A392R024"/>
<keyword evidence="2" id="KW-0378">Hydrolase</keyword>
<sequence>MVKLTRDAMGNNNRRRGSKRKSRKGGGDPLMAISTGASKRPHKAFKKDGGSNGKSSDR</sequence>
<dbReference type="EMBL" id="LXQA010170924">
    <property type="protein sequence ID" value="MCI29190.1"/>
    <property type="molecule type" value="Genomic_DNA"/>
</dbReference>
<dbReference type="Proteomes" id="UP000265520">
    <property type="component" value="Unassembled WGS sequence"/>
</dbReference>
<feature type="compositionally biased region" description="Basic residues" evidence="1">
    <location>
        <begin position="13"/>
        <end position="24"/>
    </location>
</feature>
<evidence type="ECO:0000313" key="3">
    <source>
        <dbReference type="Proteomes" id="UP000265520"/>
    </source>
</evidence>
<protein>
    <submittedName>
        <fullName evidence="2">DEAD-box ATP-dependent RNA helicase 16-like</fullName>
    </submittedName>
</protein>
<accession>A0A392R024</accession>
<keyword evidence="2" id="KW-0547">Nucleotide-binding</keyword>
<name>A0A392R024_9FABA</name>
<organism evidence="2 3">
    <name type="scientific">Trifolium medium</name>
    <dbReference type="NCBI Taxonomy" id="97028"/>
    <lineage>
        <taxon>Eukaryota</taxon>
        <taxon>Viridiplantae</taxon>
        <taxon>Streptophyta</taxon>
        <taxon>Embryophyta</taxon>
        <taxon>Tracheophyta</taxon>
        <taxon>Spermatophyta</taxon>
        <taxon>Magnoliopsida</taxon>
        <taxon>eudicotyledons</taxon>
        <taxon>Gunneridae</taxon>
        <taxon>Pentapetalae</taxon>
        <taxon>rosids</taxon>
        <taxon>fabids</taxon>
        <taxon>Fabales</taxon>
        <taxon>Fabaceae</taxon>
        <taxon>Papilionoideae</taxon>
        <taxon>50 kb inversion clade</taxon>
        <taxon>NPAAA clade</taxon>
        <taxon>Hologalegina</taxon>
        <taxon>IRL clade</taxon>
        <taxon>Trifolieae</taxon>
        <taxon>Trifolium</taxon>
    </lineage>
</organism>
<evidence type="ECO:0000313" key="2">
    <source>
        <dbReference type="EMBL" id="MCI29190.1"/>
    </source>
</evidence>
<keyword evidence="3" id="KW-1185">Reference proteome</keyword>
<evidence type="ECO:0000256" key="1">
    <source>
        <dbReference type="SAM" id="MobiDB-lite"/>
    </source>
</evidence>
<proteinExistence type="predicted"/>
<reference evidence="2 3" key="1">
    <citation type="journal article" date="2018" name="Front. Plant Sci.">
        <title>Red Clover (Trifolium pratense) and Zigzag Clover (T. medium) - A Picture of Genomic Similarities and Differences.</title>
        <authorList>
            <person name="Dluhosova J."/>
            <person name="Istvanek J."/>
            <person name="Nedelnik J."/>
            <person name="Repkova J."/>
        </authorList>
    </citation>
    <scope>NUCLEOTIDE SEQUENCE [LARGE SCALE GENOMIC DNA]</scope>
    <source>
        <strain evidence="3">cv. 10/8</strain>
        <tissue evidence="2">Leaf</tissue>
    </source>
</reference>
<keyword evidence="2" id="KW-0067">ATP-binding</keyword>
<feature type="region of interest" description="Disordered" evidence="1">
    <location>
        <begin position="1"/>
        <end position="58"/>
    </location>
</feature>